<dbReference type="InterPro" id="IPR012674">
    <property type="entry name" value="Calycin"/>
</dbReference>
<keyword evidence="2" id="KW-1185">Reference proteome</keyword>
<gene>
    <name evidence="1" type="ORF">V5799_011542</name>
</gene>
<dbReference type="Proteomes" id="UP001321473">
    <property type="component" value="Unassembled WGS sequence"/>
</dbReference>
<dbReference type="AlphaFoldDB" id="A0AAQ4EGK6"/>
<accession>A0AAQ4EGK6</accession>
<dbReference type="SUPFAM" id="SSF50814">
    <property type="entry name" value="Lipocalins"/>
    <property type="match status" value="1"/>
</dbReference>
<evidence type="ECO:0008006" key="3">
    <source>
        <dbReference type="Google" id="ProtNLM"/>
    </source>
</evidence>
<dbReference type="Gene3D" id="2.40.128.20">
    <property type="match status" value="1"/>
</dbReference>
<dbReference type="EMBL" id="JARKHS020016070">
    <property type="protein sequence ID" value="KAK8773919.1"/>
    <property type="molecule type" value="Genomic_DNA"/>
</dbReference>
<protein>
    <recommendedName>
        <fullName evidence="3">Lipocalin</fullName>
    </recommendedName>
</protein>
<name>A0AAQ4EGK6_AMBAM</name>
<sequence>MYDETIILCGLHLTILARHKNKRLSKEDVPLSGVDANKSFILQALNTTEPVWLKKSSCNHFPYEPQHICVYSSTVYLNATDYSFNQTYYYGPIRNSSHFYGKFYDFGKGMDPVMTVSLEQGGEGINYTLRYINASEHCGVLTYEDEDGVECGLHVWNDSVRKPLQGCETAFKTICNGTAYDLFFENCTARSGNSIEVV</sequence>
<evidence type="ECO:0000313" key="2">
    <source>
        <dbReference type="Proteomes" id="UP001321473"/>
    </source>
</evidence>
<evidence type="ECO:0000313" key="1">
    <source>
        <dbReference type="EMBL" id="KAK8773919.1"/>
    </source>
</evidence>
<comment type="caution">
    <text evidence="1">The sequence shown here is derived from an EMBL/GenBank/DDBJ whole genome shotgun (WGS) entry which is preliminary data.</text>
</comment>
<reference evidence="1 2" key="1">
    <citation type="journal article" date="2023" name="Arcadia Sci">
        <title>De novo assembly of a long-read Amblyomma americanum tick genome.</title>
        <authorList>
            <person name="Chou S."/>
            <person name="Poskanzer K.E."/>
            <person name="Rollins M."/>
            <person name="Thuy-Boun P.S."/>
        </authorList>
    </citation>
    <scope>NUCLEOTIDE SEQUENCE [LARGE SCALE GENOMIC DNA]</scope>
    <source>
        <strain evidence="1">F_SG_1</strain>
        <tissue evidence="1">Salivary glands</tissue>
    </source>
</reference>
<organism evidence="1 2">
    <name type="scientific">Amblyomma americanum</name>
    <name type="common">Lone star tick</name>
    <dbReference type="NCBI Taxonomy" id="6943"/>
    <lineage>
        <taxon>Eukaryota</taxon>
        <taxon>Metazoa</taxon>
        <taxon>Ecdysozoa</taxon>
        <taxon>Arthropoda</taxon>
        <taxon>Chelicerata</taxon>
        <taxon>Arachnida</taxon>
        <taxon>Acari</taxon>
        <taxon>Parasitiformes</taxon>
        <taxon>Ixodida</taxon>
        <taxon>Ixodoidea</taxon>
        <taxon>Ixodidae</taxon>
        <taxon>Amblyomminae</taxon>
        <taxon>Amblyomma</taxon>
    </lineage>
</organism>
<proteinExistence type="predicted"/>